<dbReference type="Gene3D" id="2.102.10.10">
    <property type="entry name" value="Rieske [2Fe-2S] iron-sulphur domain"/>
    <property type="match status" value="1"/>
</dbReference>
<dbReference type="InterPro" id="IPR036922">
    <property type="entry name" value="Rieske_2Fe-2S_sf"/>
</dbReference>
<keyword evidence="4" id="KW-0560">Oxidoreductase</keyword>
<dbReference type="CDD" id="cd08887">
    <property type="entry name" value="RHO_alpha_C_3"/>
    <property type="match status" value="1"/>
</dbReference>
<dbReference type="AlphaFoldDB" id="A0A031JQA8"/>
<evidence type="ECO:0000256" key="7">
    <source>
        <dbReference type="ARBA" id="ARBA00023027"/>
    </source>
</evidence>
<keyword evidence="9" id="KW-0223">Dioxygenase</keyword>
<name>A0A031JQA8_9SPHN</name>
<dbReference type="PATRIC" id="fig|158500.4.peg.4362"/>
<dbReference type="SUPFAM" id="SSF55961">
    <property type="entry name" value="Bet v1-like"/>
    <property type="match status" value="1"/>
</dbReference>
<keyword evidence="6" id="KW-0411">Iron-sulfur</keyword>
<gene>
    <name evidence="9" type="ORF">BV97_04294</name>
</gene>
<feature type="domain" description="Rieske" evidence="8">
    <location>
        <begin position="86"/>
        <end position="193"/>
    </location>
</feature>
<protein>
    <submittedName>
        <fullName evidence="9">Ring-hydroxylating dioxygenase, large terminal subunit</fullName>
    </submittedName>
</protein>
<comment type="cofactor">
    <cofactor evidence="1">
        <name>Fe cation</name>
        <dbReference type="ChEBI" id="CHEBI:24875"/>
    </cofactor>
</comment>
<dbReference type="Pfam" id="PF00848">
    <property type="entry name" value="Ring_hydroxyl_A"/>
    <property type="match status" value="1"/>
</dbReference>
<dbReference type="InterPro" id="IPR017941">
    <property type="entry name" value="Rieske_2Fe-2S"/>
</dbReference>
<evidence type="ECO:0000259" key="8">
    <source>
        <dbReference type="PROSITE" id="PS51296"/>
    </source>
</evidence>
<proteinExistence type="predicted"/>
<evidence type="ECO:0000313" key="10">
    <source>
        <dbReference type="Proteomes" id="UP000024329"/>
    </source>
</evidence>
<evidence type="ECO:0000256" key="2">
    <source>
        <dbReference type="ARBA" id="ARBA00022714"/>
    </source>
</evidence>
<dbReference type="GO" id="GO:0005506">
    <property type="term" value="F:iron ion binding"/>
    <property type="evidence" value="ECO:0007669"/>
    <property type="project" value="InterPro"/>
</dbReference>
<dbReference type="EMBL" id="JFYZ01000030">
    <property type="protein sequence ID" value="EZP78318.1"/>
    <property type="molecule type" value="Genomic_DNA"/>
</dbReference>
<evidence type="ECO:0000256" key="5">
    <source>
        <dbReference type="ARBA" id="ARBA00023004"/>
    </source>
</evidence>
<dbReference type="Proteomes" id="UP000024329">
    <property type="component" value="Unassembled WGS sequence"/>
</dbReference>
<dbReference type="PRINTS" id="PR00090">
    <property type="entry name" value="RNGDIOXGNASE"/>
</dbReference>
<evidence type="ECO:0000256" key="1">
    <source>
        <dbReference type="ARBA" id="ARBA00001962"/>
    </source>
</evidence>
<dbReference type="Pfam" id="PF00355">
    <property type="entry name" value="Rieske"/>
    <property type="match status" value="1"/>
</dbReference>
<dbReference type="GO" id="GO:0051213">
    <property type="term" value="F:dioxygenase activity"/>
    <property type="evidence" value="ECO:0007669"/>
    <property type="project" value="UniProtKB-KW"/>
</dbReference>
<sequence length="422" mass="48072">MRPPVAYHLAQLVATGRLAQDRRINYREKTVERVKRIGDVAEIMLDYVANKKTFQTARPLRVPTGSYTDKDQFKAELELVFKRVPLMLAFTAELPNPGDYKAMDAVGSPVLINRDKQGKVRAFLNVCSHRGAPVAPDGKGNCSRFTCKYHSWTYGADGKLIGISEPGTFGEVDKGAMGLRELPCEERGGMIFVCLTPNAPMDLDHYFKDFLEDFDALDFANWTYLGNRTIHGANWKIAFDGYLEGYHFKSLHPETIFPRTPSNCTHYEGFGPNIRIGFPQHSIAEQLRDVPREEWGNRENYGYDFVRIFFPNVSIFIAPEITQVAQLFPGPTPAENRTVLNYLRRNPVKDEADREAVEAAMNFFRDVTYEEDYVIGLEIQKGLESGAHDDLTFGKNERGNQYFHEWLNWYLADDASLPEPVM</sequence>
<dbReference type="PROSITE" id="PS51296">
    <property type="entry name" value="RIESKE"/>
    <property type="match status" value="1"/>
</dbReference>
<dbReference type="Gene3D" id="3.90.380.10">
    <property type="entry name" value="Naphthalene 1,2-dioxygenase Alpha Subunit, Chain A, domain 1"/>
    <property type="match status" value="2"/>
</dbReference>
<dbReference type="InterPro" id="IPR001663">
    <property type="entry name" value="Rng_hydr_dOase-A"/>
</dbReference>
<dbReference type="eggNOG" id="COG4638">
    <property type="taxonomic scope" value="Bacteria"/>
</dbReference>
<evidence type="ECO:0000256" key="4">
    <source>
        <dbReference type="ARBA" id="ARBA00023002"/>
    </source>
</evidence>
<dbReference type="CDD" id="cd03469">
    <property type="entry name" value="Rieske_RO_Alpha_N"/>
    <property type="match status" value="1"/>
</dbReference>
<organism evidence="9 10">
    <name type="scientific">Novosphingobium resinovorum</name>
    <dbReference type="NCBI Taxonomy" id="158500"/>
    <lineage>
        <taxon>Bacteria</taxon>
        <taxon>Pseudomonadati</taxon>
        <taxon>Pseudomonadota</taxon>
        <taxon>Alphaproteobacteria</taxon>
        <taxon>Sphingomonadales</taxon>
        <taxon>Sphingomonadaceae</taxon>
        <taxon>Novosphingobium</taxon>
    </lineage>
</organism>
<dbReference type="PANTHER" id="PTHR43756">
    <property type="entry name" value="CHOLINE MONOOXYGENASE, CHLOROPLASTIC"/>
    <property type="match status" value="1"/>
</dbReference>
<keyword evidence="3" id="KW-0479">Metal-binding</keyword>
<keyword evidence="7" id="KW-0520">NAD</keyword>
<reference evidence="9 10" key="1">
    <citation type="submission" date="2014-03" db="EMBL/GenBank/DDBJ databases">
        <title>Whole genome sequence of Novosphingobium resinovorum KF1.</title>
        <authorList>
            <person name="Gan H.M."/>
            <person name="Gan H.Y."/>
            <person name="Chew T.H."/>
            <person name="Savka M.A."/>
        </authorList>
    </citation>
    <scope>NUCLEOTIDE SEQUENCE [LARGE SCALE GENOMIC DNA]</scope>
    <source>
        <strain evidence="9 10">KF1</strain>
    </source>
</reference>
<dbReference type="InterPro" id="IPR015881">
    <property type="entry name" value="ARHD_Rieske_2Fe_2S"/>
</dbReference>
<keyword evidence="5" id="KW-0408">Iron</keyword>
<evidence type="ECO:0000313" key="9">
    <source>
        <dbReference type="EMBL" id="EZP78318.1"/>
    </source>
</evidence>
<keyword evidence="2" id="KW-0001">2Fe-2S</keyword>
<dbReference type="InterPro" id="IPR015879">
    <property type="entry name" value="Ring_hydroxy_dOase_asu_C_dom"/>
</dbReference>
<comment type="caution">
    <text evidence="9">The sequence shown here is derived from an EMBL/GenBank/DDBJ whole genome shotgun (WGS) entry which is preliminary data.</text>
</comment>
<dbReference type="PROSITE" id="PS00570">
    <property type="entry name" value="RING_HYDROXYL_ALPHA"/>
    <property type="match status" value="1"/>
</dbReference>
<dbReference type="GO" id="GO:0051537">
    <property type="term" value="F:2 iron, 2 sulfur cluster binding"/>
    <property type="evidence" value="ECO:0007669"/>
    <property type="project" value="UniProtKB-KW"/>
</dbReference>
<accession>A0A031JQA8</accession>
<dbReference type="SUPFAM" id="SSF50022">
    <property type="entry name" value="ISP domain"/>
    <property type="match status" value="1"/>
</dbReference>
<evidence type="ECO:0000256" key="3">
    <source>
        <dbReference type="ARBA" id="ARBA00022723"/>
    </source>
</evidence>
<dbReference type="PANTHER" id="PTHR43756:SF5">
    <property type="entry name" value="CHOLINE MONOOXYGENASE, CHLOROPLASTIC"/>
    <property type="match status" value="1"/>
</dbReference>
<evidence type="ECO:0000256" key="6">
    <source>
        <dbReference type="ARBA" id="ARBA00023014"/>
    </source>
</evidence>